<keyword evidence="2" id="KW-1185">Reference proteome</keyword>
<organism evidence="1 2">
    <name type="scientific">Metarhizobium album</name>
    <dbReference type="NCBI Taxonomy" id="2182425"/>
    <lineage>
        <taxon>Bacteria</taxon>
        <taxon>Pseudomonadati</taxon>
        <taxon>Pseudomonadota</taxon>
        <taxon>Alphaproteobacteria</taxon>
        <taxon>Hyphomicrobiales</taxon>
        <taxon>Rhizobiaceae</taxon>
        <taxon>Metarhizobium</taxon>
    </lineage>
</organism>
<dbReference type="EMBL" id="QFBC01000026">
    <property type="protein sequence ID" value="PWE52423.1"/>
    <property type="molecule type" value="Genomic_DNA"/>
</dbReference>
<accession>A0A2U2DGH4</accession>
<evidence type="ECO:0000313" key="1">
    <source>
        <dbReference type="EMBL" id="PWE52423.1"/>
    </source>
</evidence>
<dbReference type="RefSeq" id="WP_109462152.1">
    <property type="nucleotide sequence ID" value="NZ_QFBC01000026.1"/>
</dbReference>
<proteinExistence type="predicted"/>
<sequence>MNAIDHSTFLADTFRTDPRWAYLEWLRMEARLLQMELCPNLDPELEFAPCNTFAKAFHFPRNNRWQDVPQPSTRAEQVLRAAGVAFPANDFGSTKFSGPGAYLFNFSIGRRVVLVEWDSDDEWFVLSDQETGDRICAFSVEQFDLTVAGRVIEFAEAA</sequence>
<dbReference type="Proteomes" id="UP000245252">
    <property type="component" value="Unassembled WGS sequence"/>
</dbReference>
<comment type="caution">
    <text evidence="1">The sequence shown here is derived from an EMBL/GenBank/DDBJ whole genome shotgun (WGS) entry which is preliminary data.</text>
</comment>
<protein>
    <submittedName>
        <fullName evidence="1">Uncharacterized protein</fullName>
    </submittedName>
</protein>
<reference evidence="1 2" key="1">
    <citation type="submission" date="2018-05" db="EMBL/GenBank/DDBJ databases">
        <title>The draft genome of strain NS-104.</title>
        <authorList>
            <person name="Hang P."/>
            <person name="Jiang J."/>
        </authorList>
    </citation>
    <scope>NUCLEOTIDE SEQUENCE [LARGE SCALE GENOMIC DNA]</scope>
    <source>
        <strain evidence="1 2">NS-104</strain>
    </source>
</reference>
<name>A0A2U2DGH4_9HYPH</name>
<evidence type="ECO:0000313" key="2">
    <source>
        <dbReference type="Proteomes" id="UP000245252"/>
    </source>
</evidence>
<gene>
    <name evidence="1" type="ORF">DEM27_31240</name>
</gene>
<dbReference type="OrthoDB" id="8410897at2"/>
<dbReference type="AlphaFoldDB" id="A0A2U2DGH4"/>